<dbReference type="AlphaFoldDB" id="A0A5C6DSS0"/>
<dbReference type="Gene3D" id="3.40.50.1000">
    <property type="entry name" value="HAD superfamily/HAD-like"/>
    <property type="match status" value="1"/>
</dbReference>
<dbReference type="SFLD" id="SFLDG01129">
    <property type="entry name" value="C1.5:_HAD__Beta-PGM__Phosphata"/>
    <property type="match status" value="1"/>
</dbReference>
<dbReference type="SFLD" id="SFLDS00003">
    <property type="entry name" value="Haloacid_Dehalogenase"/>
    <property type="match status" value="1"/>
</dbReference>
<gene>
    <name evidence="5" type="primary">gph</name>
    <name evidence="5" type="ORF">Q31b_45780</name>
</gene>
<evidence type="ECO:0000313" key="5">
    <source>
        <dbReference type="EMBL" id="TWU37789.1"/>
    </source>
</evidence>
<accession>A0A5C6DSS0</accession>
<evidence type="ECO:0000256" key="4">
    <source>
        <dbReference type="ARBA" id="ARBA00013078"/>
    </source>
</evidence>
<dbReference type="SUPFAM" id="SSF56784">
    <property type="entry name" value="HAD-like"/>
    <property type="match status" value="1"/>
</dbReference>
<protein>
    <recommendedName>
        <fullName evidence="4">phosphoglycolate phosphatase</fullName>
        <ecNumber evidence="4">3.1.3.18</ecNumber>
    </recommendedName>
</protein>
<dbReference type="Gene3D" id="1.10.150.240">
    <property type="entry name" value="Putative phosphatase, domain 2"/>
    <property type="match status" value="1"/>
</dbReference>
<comment type="catalytic activity">
    <reaction evidence="1">
        <text>2-phosphoglycolate + H2O = glycolate + phosphate</text>
        <dbReference type="Rhea" id="RHEA:14369"/>
        <dbReference type="ChEBI" id="CHEBI:15377"/>
        <dbReference type="ChEBI" id="CHEBI:29805"/>
        <dbReference type="ChEBI" id="CHEBI:43474"/>
        <dbReference type="ChEBI" id="CHEBI:58033"/>
        <dbReference type="EC" id="3.1.3.18"/>
    </reaction>
</comment>
<dbReference type="Proteomes" id="UP000315471">
    <property type="component" value="Unassembled WGS sequence"/>
</dbReference>
<name>A0A5C6DSS0_9BACT</name>
<evidence type="ECO:0000256" key="1">
    <source>
        <dbReference type="ARBA" id="ARBA00000830"/>
    </source>
</evidence>
<proteinExistence type="inferred from homology"/>
<dbReference type="PANTHER" id="PTHR43434:SF1">
    <property type="entry name" value="PHOSPHOGLYCOLATE PHOSPHATASE"/>
    <property type="match status" value="1"/>
</dbReference>
<dbReference type="OrthoDB" id="9781769at2"/>
<dbReference type="InterPro" id="IPR023214">
    <property type="entry name" value="HAD_sf"/>
</dbReference>
<dbReference type="GO" id="GO:0005829">
    <property type="term" value="C:cytosol"/>
    <property type="evidence" value="ECO:0007669"/>
    <property type="project" value="TreeGrafter"/>
</dbReference>
<keyword evidence="5" id="KW-0378">Hydrolase</keyword>
<dbReference type="InterPro" id="IPR050155">
    <property type="entry name" value="HAD-like_hydrolase_sf"/>
</dbReference>
<organism evidence="5 6">
    <name type="scientific">Novipirellula aureliae</name>
    <dbReference type="NCBI Taxonomy" id="2527966"/>
    <lineage>
        <taxon>Bacteria</taxon>
        <taxon>Pseudomonadati</taxon>
        <taxon>Planctomycetota</taxon>
        <taxon>Planctomycetia</taxon>
        <taxon>Pirellulales</taxon>
        <taxon>Pirellulaceae</taxon>
        <taxon>Novipirellula</taxon>
    </lineage>
</organism>
<dbReference type="InterPro" id="IPR041492">
    <property type="entry name" value="HAD_2"/>
</dbReference>
<evidence type="ECO:0000256" key="3">
    <source>
        <dbReference type="ARBA" id="ARBA00006171"/>
    </source>
</evidence>
<dbReference type="PANTHER" id="PTHR43434">
    <property type="entry name" value="PHOSPHOGLYCOLATE PHOSPHATASE"/>
    <property type="match status" value="1"/>
</dbReference>
<comment type="caution">
    <text evidence="5">The sequence shown here is derived from an EMBL/GenBank/DDBJ whole genome shotgun (WGS) entry which is preliminary data.</text>
</comment>
<dbReference type="InterPro" id="IPR036412">
    <property type="entry name" value="HAD-like_sf"/>
</dbReference>
<dbReference type="EMBL" id="SJPY01000007">
    <property type="protein sequence ID" value="TWU37789.1"/>
    <property type="molecule type" value="Genomic_DNA"/>
</dbReference>
<evidence type="ECO:0000313" key="6">
    <source>
        <dbReference type="Proteomes" id="UP000315471"/>
    </source>
</evidence>
<comment type="pathway">
    <text evidence="2">Organic acid metabolism; glycolate biosynthesis; glycolate from 2-phosphoglycolate: step 1/1.</text>
</comment>
<evidence type="ECO:0000256" key="2">
    <source>
        <dbReference type="ARBA" id="ARBA00004818"/>
    </source>
</evidence>
<dbReference type="EC" id="3.1.3.18" evidence="4"/>
<dbReference type="RefSeq" id="WP_146601734.1">
    <property type="nucleotide sequence ID" value="NZ_SJPY01000007.1"/>
</dbReference>
<dbReference type="InterPro" id="IPR023198">
    <property type="entry name" value="PGP-like_dom2"/>
</dbReference>
<keyword evidence="6" id="KW-1185">Reference proteome</keyword>
<comment type="similarity">
    <text evidence="3">Belongs to the HAD-like hydrolase superfamily. CbbY/CbbZ/Gph/YieH family.</text>
</comment>
<dbReference type="Pfam" id="PF13419">
    <property type="entry name" value="HAD_2"/>
    <property type="match status" value="1"/>
</dbReference>
<dbReference type="GO" id="GO:0008967">
    <property type="term" value="F:phosphoglycolate phosphatase activity"/>
    <property type="evidence" value="ECO:0007669"/>
    <property type="project" value="UniProtKB-EC"/>
</dbReference>
<sequence length="222" mass="24737">MQTLLFDIDGTLLLTNNGGRGALQQALQREFELDDAKVDIAFCGRTDRDIVDELLILNDRAANDENRRRLQRVYLSIFPKILNDYGGELLPGVAELLDQLAADSKLCLSVMTGNFQESAIHKLDHFGIRHYFRFIIGGDHDAHRDDLARRARIKILQMAGEAATRRVMVIGDTPADIRCAHAIGARAVGVCTGNYDRESLEAERPFTVLEDLSDLAAFAKLL</sequence>
<reference evidence="5 6" key="1">
    <citation type="submission" date="2019-02" db="EMBL/GenBank/DDBJ databases">
        <title>Deep-cultivation of Planctomycetes and their phenomic and genomic characterization uncovers novel biology.</title>
        <authorList>
            <person name="Wiegand S."/>
            <person name="Jogler M."/>
            <person name="Boedeker C."/>
            <person name="Pinto D."/>
            <person name="Vollmers J."/>
            <person name="Rivas-Marin E."/>
            <person name="Kohn T."/>
            <person name="Peeters S.H."/>
            <person name="Heuer A."/>
            <person name="Rast P."/>
            <person name="Oberbeckmann S."/>
            <person name="Bunk B."/>
            <person name="Jeske O."/>
            <person name="Meyerdierks A."/>
            <person name="Storesund J.E."/>
            <person name="Kallscheuer N."/>
            <person name="Luecker S."/>
            <person name="Lage O.M."/>
            <person name="Pohl T."/>
            <person name="Merkel B.J."/>
            <person name="Hornburger P."/>
            <person name="Mueller R.-W."/>
            <person name="Bruemmer F."/>
            <person name="Labrenz M."/>
            <person name="Spormann A.M."/>
            <person name="Op Den Camp H."/>
            <person name="Overmann J."/>
            <person name="Amann R."/>
            <person name="Jetten M.S.M."/>
            <person name="Mascher T."/>
            <person name="Medema M.H."/>
            <person name="Devos D.P."/>
            <person name="Kaster A.-K."/>
            <person name="Ovreas L."/>
            <person name="Rohde M."/>
            <person name="Galperin M.Y."/>
            <person name="Jogler C."/>
        </authorList>
    </citation>
    <scope>NUCLEOTIDE SEQUENCE [LARGE SCALE GENOMIC DNA]</scope>
    <source>
        <strain evidence="5 6">Q31b</strain>
    </source>
</reference>
<dbReference type="GO" id="GO:0006281">
    <property type="term" value="P:DNA repair"/>
    <property type="evidence" value="ECO:0007669"/>
    <property type="project" value="TreeGrafter"/>
</dbReference>